<evidence type="ECO:0008006" key="5">
    <source>
        <dbReference type="Google" id="ProtNLM"/>
    </source>
</evidence>
<keyword evidence="2" id="KW-1133">Transmembrane helix</keyword>
<organism evidence="3 4">
    <name type="scientific">Microbispora triticiradicis</name>
    <dbReference type="NCBI Taxonomy" id="2200763"/>
    <lineage>
        <taxon>Bacteria</taxon>
        <taxon>Bacillati</taxon>
        <taxon>Actinomycetota</taxon>
        <taxon>Actinomycetes</taxon>
        <taxon>Streptosporangiales</taxon>
        <taxon>Streptosporangiaceae</taxon>
        <taxon>Microbispora</taxon>
    </lineage>
</organism>
<keyword evidence="4" id="KW-1185">Reference proteome</keyword>
<evidence type="ECO:0000313" key="3">
    <source>
        <dbReference type="EMBL" id="TLP66096.1"/>
    </source>
</evidence>
<feature type="compositionally biased region" description="Pro residues" evidence="1">
    <location>
        <begin position="240"/>
        <end position="251"/>
    </location>
</feature>
<keyword evidence="2" id="KW-0812">Transmembrane</keyword>
<accession>A0A5R8ZML3</accession>
<evidence type="ECO:0000256" key="1">
    <source>
        <dbReference type="SAM" id="MobiDB-lite"/>
    </source>
</evidence>
<feature type="transmembrane region" description="Helical" evidence="2">
    <location>
        <begin position="171"/>
        <end position="192"/>
    </location>
</feature>
<feature type="region of interest" description="Disordered" evidence="1">
    <location>
        <begin position="234"/>
        <end position="306"/>
    </location>
</feature>
<evidence type="ECO:0000313" key="4">
    <source>
        <dbReference type="Proteomes" id="UP000309033"/>
    </source>
</evidence>
<dbReference type="EMBL" id="VANP01000001">
    <property type="protein sequence ID" value="TLP66096.1"/>
    <property type="molecule type" value="Genomic_DNA"/>
</dbReference>
<feature type="compositionally biased region" description="Basic and acidic residues" evidence="1">
    <location>
        <begin position="286"/>
        <end position="306"/>
    </location>
</feature>
<feature type="transmembrane region" description="Helical" evidence="2">
    <location>
        <begin position="14"/>
        <end position="35"/>
    </location>
</feature>
<dbReference type="Proteomes" id="UP000309033">
    <property type="component" value="Unassembled WGS sequence"/>
</dbReference>
<comment type="caution">
    <text evidence="3">The sequence shown here is derived from an EMBL/GenBank/DDBJ whole genome shotgun (WGS) entry which is preliminary data.</text>
</comment>
<feature type="compositionally biased region" description="Basic residues" evidence="1">
    <location>
        <begin position="264"/>
        <end position="273"/>
    </location>
</feature>
<name>A0A5R8ZML3_9ACTN</name>
<protein>
    <recommendedName>
        <fullName evidence="5">Polysaccharide chain length determinant N-terminal domain-containing protein</fullName>
    </recommendedName>
</protein>
<dbReference type="AlphaFoldDB" id="A0A5R8ZML3"/>
<reference evidence="3" key="1">
    <citation type="submission" date="2019-05" db="EMBL/GenBank/DDBJ databases">
        <title>Isolation, diversity and antifungal activity of Actinobacteria from wheat.</title>
        <authorList>
            <person name="Yu B."/>
        </authorList>
    </citation>
    <scope>NUCLEOTIDE SEQUENCE [LARGE SCALE GENOMIC DNA]</scope>
    <source>
        <strain evidence="3">NEAU-HEGS1-5</strain>
    </source>
</reference>
<sequence length="306" mass="33045">MDLMEAVFVLARRWTITIPLLVLTIAAVTAGYLLLPWTYESSGTVVFLTSRQIAEKNTGGNPYLAFDGSLSITAELVGRAVDDELTAQDLAQHGLTGTYETQIPPDSRAPLLKVTVTHSDPAMAQATMEAILKRIPAALDDLQKTNSSISQVRLSVLTKSKKPERVATSKIRSLVGVLAVGLMLTVGAPLIIESIKNPRRPIQPKRAPDPNGELAPKRLRLDDDAPTAVHVWPPAAAAPARPPASGSPPEPARPRRDGQGSSRSRTRGTRRTPRANPDGNPNAADGRNDTAWPRETDDGRNTRRYP</sequence>
<proteinExistence type="predicted"/>
<gene>
    <name evidence="3" type="ORF">FED44_00785</name>
</gene>
<keyword evidence="2" id="KW-0472">Membrane</keyword>
<dbReference type="OrthoDB" id="3522370at2"/>
<evidence type="ECO:0000256" key="2">
    <source>
        <dbReference type="SAM" id="Phobius"/>
    </source>
</evidence>